<dbReference type="Pfam" id="PF20815">
    <property type="entry name" value="GIY_YIG_2"/>
    <property type="match status" value="1"/>
</dbReference>
<dbReference type="RefSeq" id="WP_011775716.1">
    <property type="nucleotide sequence ID" value="NC_008711.1"/>
</dbReference>
<reference evidence="2 3" key="1">
    <citation type="journal article" date="2006" name="PLoS Genet.">
        <title>Secrets of soil survival revealed by the genome sequence of Arthrobacter aurescens TC1.</title>
        <authorList>
            <person name="Mongodin E.F."/>
            <person name="Shapir N."/>
            <person name="Daugherty S.C."/>
            <person name="DeBoy R.T."/>
            <person name="Emerson J.B."/>
            <person name="Shvartzbeyn A."/>
            <person name="Radune D."/>
            <person name="Vamathevan J."/>
            <person name="Riggs F."/>
            <person name="Grinberg V."/>
            <person name="Khouri H."/>
            <person name="Wackett L.P."/>
            <person name="Nelson K.E."/>
            <person name="Sadowsky M.J."/>
        </authorList>
    </citation>
    <scope>NUCLEOTIDE SEQUENCE [LARGE SCALE GENOMIC DNA]</scope>
    <source>
        <strain evidence="2 3">TC1</strain>
    </source>
</reference>
<evidence type="ECO:0000259" key="1">
    <source>
        <dbReference type="Pfam" id="PF20815"/>
    </source>
</evidence>
<protein>
    <recommendedName>
        <fullName evidence="1">GIY-YIG catalytic domain-containing protein</fullName>
    </recommendedName>
</protein>
<feature type="domain" description="GIY-YIG catalytic" evidence="1">
    <location>
        <begin position="123"/>
        <end position="263"/>
    </location>
</feature>
<evidence type="ECO:0000313" key="3">
    <source>
        <dbReference type="Proteomes" id="UP000000637"/>
    </source>
</evidence>
<dbReference type="KEGG" id="aau:AAur_3080"/>
<gene>
    <name evidence="2" type="ordered locus">AAur_3080</name>
</gene>
<dbReference type="InterPro" id="IPR049311">
    <property type="entry name" value="GIY_YIG_cat"/>
</dbReference>
<dbReference type="AlphaFoldDB" id="A1R969"/>
<dbReference type="EMBL" id="CP000474">
    <property type="protein sequence ID" value="ABM07674.1"/>
    <property type="molecule type" value="Genomic_DNA"/>
</dbReference>
<dbReference type="eggNOG" id="COG3663">
    <property type="taxonomic scope" value="Bacteria"/>
</dbReference>
<dbReference type="STRING" id="290340.AAur_3080"/>
<sequence>MTLHEAIRAILLECGQPMTTTAIATQVNAGKSYVKRDRSPVTPFQVQGRTKNYPKLFIQSGSTISLAEWLGSSGDLRNEPRLSILEPSVDASVVSSAIEEELLSSDSFKPAGEIDPKVPDRAGLYAIRIRDRSALPAPFAGLSERSAHDLLYVGIARTSLKTRLLGQELRAKGHGTFFRSVGAVLGYRPVAGSLMGKANTRNYTFAPVDEVAIIAWINQNLLVNWIVLTRDHKAEERALLRKHLPLFNILGNPAALPELSDLRADCVRIANSPV</sequence>
<evidence type="ECO:0000313" key="2">
    <source>
        <dbReference type="EMBL" id="ABM07674.1"/>
    </source>
</evidence>
<accession>A1R969</accession>
<keyword evidence="3" id="KW-1185">Reference proteome</keyword>
<organism evidence="2 3">
    <name type="scientific">Paenarthrobacter aurescens (strain TC1)</name>
    <dbReference type="NCBI Taxonomy" id="290340"/>
    <lineage>
        <taxon>Bacteria</taxon>
        <taxon>Bacillati</taxon>
        <taxon>Actinomycetota</taxon>
        <taxon>Actinomycetes</taxon>
        <taxon>Micrococcales</taxon>
        <taxon>Micrococcaceae</taxon>
        <taxon>Paenarthrobacter</taxon>
    </lineage>
</organism>
<name>A1R969_PAEAT</name>
<dbReference type="Proteomes" id="UP000000637">
    <property type="component" value="Chromosome"/>
</dbReference>
<proteinExistence type="predicted"/>
<dbReference type="HOGENOM" id="CLU_958603_0_0_11"/>